<feature type="transmembrane region" description="Helical" evidence="1">
    <location>
        <begin position="393"/>
        <end position="414"/>
    </location>
</feature>
<feature type="transmembrane region" description="Helical" evidence="1">
    <location>
        <begin position="208"/>
        <end position="230"/>
    </location>
</feature>
<feature type="transmembrane region" description="Helical" evidence="1">
    <location>
        <begin position="259"/>
        <end position="277"/>
    </location>
</feature>
<feature type="transmembrane region" description="Helical" evidence="1">
    <location>
        <begin position="123"/>
        <end position="145"/>
    </location>
</feature>
<gene>
    <name evidence="2" type="ORF">HJG44_14925</name>
</gene>
<keyword evidence="1" id="KW-1133">Transmembrane helix</keyword>
<evidence type="ECO:0000313" key="3">
    <source>
        <dbReference type="Proteomes" id="UP000564885"/>
    </source>
</evidence>
<evidence type="ECO:0000256" key="1">
    <source>
        <dbReference type="SAM" id="Phobius"/>
    </source>
</evidence>
<keyword evidence="1" id="KW-0812">Transmembrane</keyword>
<dbReference type="Proteomes" id="UP000564885">
    <property type="component" value="Unassembled WGS sequence"/>
</dbReference>
<feature type="transmembrane region" description="Helical" evidence="1">
    <location>
        <begin position="289"/>
        <end position="313"/>
    </location>
</feature>
<evidence type="ECO:0000313" key="2">
    <source>
        <dbReference type="EMBL" id="NNM73680.1"/>
    </source>
</evidence>
<keyword evidence="3" id="KW-1185">Reference proteome</keyword>
<name>A0A849ICB6_9HYPH</name>
<feature type="transmembrane region" description="Helical" evidence="1">
    <location>
        <begin position="173"/>
        <end position="196"/>
    </location>
</feature>
<feature type="transmembrane region" description="Helical" evidence="1">
    <location>
        <begin position="426"/>
        <end position="449"/>
    </location>
</feature>
<dbReference type="EMBL" id="JABEPP010000004">
    <property type="protein sequence ID" value="NNM73680.1"/>
    <property type="molecule type" value="Genomic_DNA"/>
</dbReference>
<protein>
    <submittedName>
        <fullName evidence="2">Uncharacterized protein</fullName>
    </submittedName>
</protein>
<sequence length="645" mass="67910">MEADEPASPSGIRPASQDRVWVLVGGGSALALLFLGHPYWGITYDADLYIGRALADADPAGLGRDIIFAHDGQSGFSLFPPVIAAWIGVLGPSTGALTLTVLALVAWFTGMAGLAATLARGRVLWASLVAGAVVPGFYGGLFRYAEQFATARPFAEAASLAGLAALATGRAGLSLAVLLGAAAIHPIMAAPALLVWCLVQIAADRRWLLLPVVTAATILAAASAGLPLAARLFTVMDAEWLSAVSANAYLFPSRWRETIWAPAAVRPATVLLALPFLSAAQRRVPTGILVASLIGLGVTYLAADRFVLVLVVQAQPWRALWLLSLAGTLTLPIAAVGLWRSGRQGQLALACLTLGWVLAPTSALGAAAAGAALLVPRLPIGLTGGAGKTLVRIAWVTVCAAAALTLGQRWALVLELWTAKPADASILGHVWLFWVLSAPLVLIGILVALNTHWRLHPVPSVILTTGLIVLAIATWDDRSRLDRITDKRMRDPALSALLPPGPAEVLWLRDGARYAWALAGQPNWVSHLQGASIVFSADLARIWQGRMERLLAAGLADTADRSPWIGERQVLHPTLAQIRAFCEAPDAPVAIIAPLDGSVMLPAGVEGGTYRLPAPLYELADRGGGFGWQRTDEVAIVPCRAHRQP</sequence>
<organism evidence="2 3">
    <name type="scientific">Enterovirga aerilata</name>
    <dbReference type="NCBI Taxonomy" id="2730920"/>
    <lineage>
        <taxon>Bacteria</taxon>
        <taxon>Pseudomonadati</taxon>
        <taxon>Pseudomonadota</taxon>
        <taxon>Alphaproteobacteria</taxon>
        <taxon>Hyphomicrobiales</taxon>
        <taxon>Methylobacteriaceae</taxon>
        <taxon>Enterovirga</taxon>
    </lineage>
</organism>
<reference evidence="2 3" key="1">
    <citation type="submission" date="2020-04" db="EMBL/GenBank/DDBJ databases">
        <title>Enterovirga sp. isolate from soil.</title>
        <authorList>
            <person name="Chea S."/>
            <person name="Kim D.-U."/>
        </authorList>
    </citation>
    <scope>NUCLEOTIDE SEQUENCE [LARGE SCALE GENOMIC DNA]</scope>
    <source>
        <strain evidence="2 3">DB1703</strain>
    </source>
</reference>
<comment type="caution">
    <text evidence="2">The sequence shown here is derived from an EMBL/GenBank/DDBJ whole genome shotgun (WGS) entry which is preliminary data.</text>
</comment>
<feature type="transmembrane region" description="Helical" evidence="1">
    <location>
        <begin position="83"/>
        <end position="116"/>
    </location>
</feature>
<dbReference type="AlphaFoldDB" id="A0A849ICB6"/>
<proteinExistence type="predicted"/>
<keyword evidence="1" id="KW-0472">Membrane</keyword>
<accession>A0A849ICB6</accession>
<feature type="transmembrane region" description="Helical" evidence="1">
    <location>
        <begin position="319"/>
        <end position="340"/>
    </location>
</feature>
<feature type="transmembrane region" description="Helical" evidence="1">
    <location>
        <begin position="347"/>
        <end position="373"/>
    </location>
</feature>
<dbReference type="RefSeq" id="WP_171219178.1">
    <property type="nucleotide sequence ID" value="NZ_JABEPP010000004.1"/>
</dbReference>
<feature type="transmembrane region" description="Helical" evidence="1">
    <location>
        <begin position="20"/>
        <end position="40"/>
    </location>
</feature>
<feature type="transmembrane region" description="Helical" evidence="1">
    <location>
        <begin position="455"/>
        <end position="475"/>
    </location>
</feature>